<sequence>MCNDDILRVVIEGQRAITCDDEVEALGVTPGLKQSTVSGLLSGHPLKLLSRAPEEELKVLKRLRQWAYSITPTLTLWRDDCLQLEIGRCLLVHGGLERLIEKITVELDRRGFTTHIGVGPSQESAWLFSQTSRSPQTAQPADGAPLEAQLAPIALHRLDEFAKDVAALNKAGVRRFGELLALPQDGLRRRCSQAFCNWIDRLLCRVEVAIEDFHPEPEYGDIAWLGYGSTNNQELIQPMAQLLQDFSQFLRNTQLQTQHIRWDFIAAQGESPQLHVHSSECHNDPNRWLEQSRLKLERLQFDDLIEGISLTACELSLAQLTTQDLFLESKHQEPLSQLIDRLRSRLGFQAVSHVYERAEHLPEYCSFIDANQLSAPATKEKNLRRPFWLLGSPQPISQRGNQLYWLDALEIISGPERLEDCWWSQPTSRDYYIAKTGAGQPVWIFQDRHNRCWFLQGIFE</sequence>
<accession>A0ABY6Q411</accession>
<reference evidence="2 3" key="1">
    <citation type="submission" date="2019-02" db="EMBL/GenBank/DDBJ databases">
        <title>Halieaceae_genomes.</title>
        <authorList>
            <person name="Li S.-H."/>
        </authorList>
    </citation>
    <scope>NUCLEOTIDE SEQUENCE [LARGE SCALE GENOMIC DNA]</scope>
    <source>
        <strain evidence="2 3">JH123</strain>
    </source>
</reference>
<dbReference type="RefSeq" id="WP_279242015.1">
    <property type="nucleotide sequence ID" value="NZ_CP036501.1"/>
</dbReference>
<dbReference type="EMBL" id="CP036501">
    <property type="protein sequence ID" value="UZP73235.1"/>
    <property type="molecule type" value="Genomic_DNA"/>
</dbReference>
<organism evidence="2 3">
    <name type="scientific">Candidatus Paraluminiphilus aquimaris</name>
    <dbReference type="NCBI Taxonomy" id="2518994"/>
    <lineage>
        <taxon>Bacteria</taxon>
        <taxon>Pseudomonadati</taxon>
        <taxon>Pseudomonadota</taxon>
        <taxon>Gammaproteobacteria</taxon>
        <taxon>Cellvibrionales</taxon>
        <taxon>Halieaceae</taxon>
        <taxon>Candidatus Paraluminiphilus</taxon>
    </lineage>
</organism>
<name>A0ABY6Q411_9GAMM</name>
<dbReference type="Proteomes" id="UP001317963">
    <property type="component" value="Chromosome"/>
</dbReference>
<evidence type="ECO:0000313" key="3">
    <source>
        <dbReference type="Proteomes" id="UP001317963"/>
    </source>
</evidence>
<gene>
    <name evidence="2" type="ORF">E0F26_00125</name>
</gene>
<proteinExistence type="predicted"/>
<keyword evidence="3" id="KW-1185">Reference proteome</keyword>
<dbReference type="SUPFAM" id="SSF56672">
    <property type="entry name" value="DNA/RNA polymerases"/>
    <property type="match status" value="1"/>
</dbReference>
<dbReference type="PANTHER" id="PTHR35369">
    <property type="entry name" value="BLR3025 PROTEIN-RELATED"/>
    <property type="match status" value="1"/>
</dbReference>
<keyword evidence="1" id="KW-0227">DNA damage</keyword>
<dbReference type="InterPro" id="IPR050356">
    <property type="entry name" value="SulA_CellDiv_inhibitor"/>
</dbReference>
<evidence type="ECO:0000256" key="1">
    <source>
        <dbReference type="ARBA" id="ARBA00022763"/>
    </source>
</evidence>
<dbReference type="InterPro" id="IPR043502">
    <property type="entry name" value="DNA/RNA_pol_sf"/>
</dbReference>
<evidence type="ECO:0000313" key="2">
    <source>
        <dbReference type="EMBL" id="UZP73235.1"/>
    </source>
</evidence>
<dbReference type="CDD" id="cd03468">
    <property type="entry name" value="PolY_like"/>
    <property type="match status" value="1"/>
</dbReference>
<dbReference type="PANTHER" id="PTHR35369:SF2">
    <property type="entry name" value="BLR3025 PROTEIN"/>
    <property type="match status" value="1"/>
</dbReference>
<protein>
    <submittedName>
        <fullName evidence="2">DNA polymerase Y family protein</fullName>
    </submittedName>
</protein>